<dbReference type="EMBL" id="CAJJDP010000059">
    <property type="protein sequence ID" value="CAD8172633.1"/>
    <property type="molecule type" value="Genomic_DNA"/>
</dbReference>
<dbReference type="OrthoDB" id="294526at2759"/>
<dbReference type="Proteomes" id="UP000683925">
    <property type="component" value="Unassembled WGS sequence"/>
</dbReference>
<evidence type="ECO:0000313" key="2">
    <source>
        <dbReference type="EMBL" id="CAD8172633.1"/>
    </source>
</evidence>
<comment type="caution">
    <text evidence="2">The sequence shown here is derived from an EMBL/GenBank/DDBJ whole genome shotgun (WGS) entry which is preliminary data.</text>
</comment>
<feature type="compositionally biased region" description="Low complexity" evidence="1">
    <location>
        <begin position="17"/>
        <end position="37"/>
    </location>
</feature>
<proteinExistence type="predicted"/>
<evidence type="ECO:0000256" key="1">
    <source>
        <dbReference type="SAM" id="MobiDB-lite"/>
    </source>
</evidence>
<accession>A0A8S1V862</accession>
<gene>
    <name evidence="2" type="ORF">POCTA_138.1.T0600214</name>
</gene>
<sequence length="193" mass="22691">MINIQKINSSEDSNPLSQSIHSQSESSASINQSLSNNSKSDNYLDIRKLTWDDFQGIPPEDDPALAHTKWKIGYNYQVHHDADKIQVMVDVWCKIDPSSWTKDKTIDELLHHQQGHFYIGMICALEFKKRVQEFSFSKDYKQEISEIFNKSLQEYLMMENKYNIETLNMLNTAKQRQWDMKIMKQLNSLSKYT</sequence>
<dbReference type="InterPro" id="IPR010321">
    <property type="entry name" value="DUF922"/>
</dbReference>
<organism evidence="2 3">
    <name type="scientific">Paramecium octaurelia</name>
    <dbReference type="NCBI Taxonomy" id="43137"/>
    <lineage>
        <taxon>Eukaryota</taxon>
        <taxon>Sar</taxon>
        <taxon>Alveolata</taxon>
        <taxon>Ciliophora</taxon>
        <taxon>Intramacronucleata</taxon>
        <taxon>Oligohymenophorea</taxon>
        <taxon>Peniculida</taxon>
        <taxon>Parameciidae</taxon>
        <taxon>Paramecium</taxon>
    </lineage>
</organism>
<name>A0A8S1V862_PAROT</name>
<dbReference type="AlphaFoldDB" id="A0A8S1V862"/>
<dbReference type="OMA" id="DMKIMKQ"/>
<protein>
    <submittedName>
        <fullName evidence="2">Uncharacterized protein</fullName>
    </submittedName>
</protein>
<keyword evidence="3" id="KW-1185">Reference proteome</keyword>
<dbReference type="Pfam" id="PF06037">
    <property type="entry name" value="DUF922"/>
    <property type="match status" value="1"/>
</dbReference>
<reference evidence="2" key="1">
    <citation type="submission" date="2021-01" db="EMBL/GenBank/DDBJ databases">
        <authorList>
            <consortium name="Genoscope - CEA"/>
            <person name="William W."/>
        </authorList>
    </citation>
    <scope>NUCLEOTIDE SEQUENCE</scope>
</reference>
<feature type="region of interest" description="Disordered" evidence="1">
    <location>
        <begin position="1"/>
        <end position="37"/>
    </location>
</feature>
<feature type="compositionally biased region" description="Polar residues" evidence="1">
    <location>
        <begin position="1"/>
        <end position="16"/>
    </location>
</feature>
<evidence type="ECO:0000313" key="3">
    <source>
        <dbReference type="Proteomes" id="UP000683925"/>
    </source>
</evidence>